<feature type="domain" description="PAS" evidence="1">
    <location>
        <begin position="134"/>
        <end position="188"/>
    </location>
</feature>
<dbReference type="InterPro" id="IPR035965">
    <property type="entry name" value="PAS-like_dom_sf"/>
</dbReference>
<dbReference type="Pfam" id="PF00990">
    <property type="entry name" value="GGDEF"/>
    <property type="match status" value="1"/>
</dbReference>
<dbReference type="PANTHER" id="PTHR44757:SF2">
    <property type="entry name" value="BIOFILM ARCHITECTURE MAINTENANCE PROTEIN MBAA"/>
    <property type="match status" value="1"/>
</dbReference>
<dbReference type="PROSITE" id="PS50887">
    <property type="entry name" value="GGDEF"/>
    <property type="match status" value="1"/>
</dbReference>
<feature type="domain" description="PAC" evidence="2">
    <location>
        <begin position="329"/>
        <end position="379"/>
    </location>
</feature>
<dbReference type="PROSITE" id="PS50113">
    <property type="entry name" value="PAC"/>
    <property type="match status" value="1"/>
</dbReference>
<dbReference type="CDD" id="cd00130">
    <property type="entry name" value="PAS"/>
    <property type="match status" value="2"/>
</dbReference>
<dbReference type="Proteomes" id="UP000290649">
    <property type="component" value="Unassembled WGS sequence"/>
</dbReference>
<sequence>MERHNRLTKRISKKSGGYSDLYKALMDQNPLPILLIDPTSGSIFDANVAATQFYEYSKVELLSKRVYDIHTLSKQEIDLSIRNVVNEGKSSLFFSHITKSGLVKDVKMESVILNINGVNVLHSIISDLSAIKLQETFFQTLFEKSPYAIAILDENYRIIDVNTNFEQLFQYDLLEIRGFTPNKVIYPDWLNHNEIQNHVNQISSFGIIKTNTARKKKDGSLVDVEMIILPTFHSGVHVTTYVLYFDRTEQRLADKHNELLGNVLKYHTEGVVISNTEGYIEWVNHAFTKITGYSSSELIGKNQRILQSGKYDLQFYKDMWSDILSNGHWSGEIWNRNKQGTLYPQSLRIFKIEDGVSKKYVGVVRDISERKEWEERVDTLKYKDRLTGLFNRSYITTCLENKIQTANHKKTKLVVICWDLDNFKSINDNLGQAIGDIVLQTVTSKLQRIFKDALIGRFGSDEFVIIVSGENAVEKATLQIERMIGELKKSIWIENHELFVSGSFGAAIYPKHGLDGDTILANADIAMFKAKQYVGSHYIFYTDMMKDSVKREFKIRNYLHSAIENDEFELWYQPIVELSTLKIVGAEALIRWHQPKLGFLPPDQFISIAEKSGHIHQLGKWVLKQACIQTKKLHQQGFSKQYVAVNVSVKQLENEYFAESVCGILNETECKGELLMIEVTEETSISDSQKVQMNLGKLAKLGIKCSIDDFGTGFSSLAKLHELQMNQLKIDKSFIWDIEKSEKIVLAILSMGKNLQLRVVSEGIETKEQLEFLARAGSDFGQGYYFTKPLPFEAYQVFLSEWQSNKERIN</sequence>
<dbReference type="SUPFAM" id="SSF141868">
    <property type="entry name" value="EAL domain-like"/>
    <property type="match status" value="1"/>
</dbReference>
<feature type="domain" description="GGDEF" evidence="4">
    <location>
        <begin position="411"/>
        <end position="544"/>
    </location>
</feature>
<dbReference type="Gene3D" id="3.30.70.270">
    <property type="match status" value="1"/>
</dbReference>
<dbReference type="PROSITE" id="PS50883">
    <property type="entry name" value="EAL"/>
    <property type="match status" value="1"/>
</dbReference>
<dbReference type="NCBIfam" id="TIGR00229">
    <property type="entry name" value="sensory_box"/>
    <property type="match status" value="2"/>
</dbReference>
<dbReference type="SUPFAM" id="SSF55073">
    <property type="entry name" value="Nucleotide cyclase"/>
    <property type="match status" value="1"/>
</dbReference>
<dbReference type="Gene3D" id="3.20.20.450">
    <property type="entry name" value="EAL domain"/>
    <property type="match status" value="1"/>
</dbReference>
<evidence type="ECO:0000259" key="2">
    <source>
        <dbReference type="PROSITE" id="PS50113"/>
    </source>
</evidence>
<evidence type="ECO:0000259" key="4">
    <source>
        <dbReference type="PROSITE" id="PS50887"/>
    </source>
</evidence>
<proteinExistence type="predicted"/>
<evidence type="ECO:0000259" key="1">
    <source>
        <dbReference type="PROSITE" id="PS50112"/>
    </source>
</evidence>
<evidence type="ECO:0000313" key="5">
    <source>
        <dbReference type="EMBL" id="RXI96142.1"/>
    </source>
</evidence>
<feature type="domain" description="PAS" evidence="1">
    <location>
        <begin position="256"/>
        <end position="302"/>
    </location>
</feature>
<reference evidence="5 6" key="1">
    <citation type="journal article" date="2019" name="Int. J. Syst. Evol. Microbiol.">
        <title>Anaerobacillus alkaliphilus sp. nov., a novel alkaliphilic and moderately halophilic bacterium.</title>
        <authorList>
            <person name="Borsodi A.K."/>
            <person name="Aszalos J.M."/>
            <person name="Bihari P."/>
            <person name="Nagy I."/>
            <person name="Schumann P."/>
            <person name="Sproer C."/>
            <person name="Kovacs A.L."/>
            <person name="Boka K."/>
            <person name="Dobosy P."/>
            <person name="Ovari M."/>
            <person name="Szili-Kovacs T."/>
            <person name="Toth E."/>
        </authorList>
    </citation>
    <scope>NUCLEOTIDE SEQUENCE [LARGE SCALE GENOMIC DNA]</scope>
    <source>
        <strain evidence="5 6">B16-10</strain>
    </source>
</reference>
<dbReference type="NCBIfam" id="TIGR00254">
    <property type="entry name" value="GGDEF"/>
    <property type="match status" value="1"/>
</dbReference>
<dbReference type="SMART" id="SM00091">
    <property type="entry name" value="PAS"/>
    <property type="match status" value="3"/>
</dbReference>
<dbReference type="Pfam" id="PF13188">
    <property type="entry name" value="PAS_8"/>
    <property type="match status" value="1"/>
</dbReference>
<accession>A0A4Q0VMW9</accession>
<dbReference type="CDD" id="cd01949">
    <property type="entry name" value="GGDEF"/>
    <property type="match status" value="1"/>
</dbReference>
<dbReference type="EMBL" id="QOUX01000047">
    <property type="protein sequence ID" value="RXI96142.1"/>
    <property type="molecule type" value="Genomic_DNA"/>
</dbReference>
<dbReference type="SUPFAM" id="SSF55785">
    <property type="entry name" value="PYP-like sensor domain (PAS domain)"/>
    <property type="match status" value="3"/>
</dbReference>
<dbReference type="PANTHER" id="PTHR44757">
    <property type="entry name" value="DIGUANYLATE CYCLASE DGCP"/>
    <property type="match status" value="1"/>
</dbReference>
<dbReference type="InterPro" id="IPR029787">
    <property type="entry name" value="Nucleotide_cyclase"/>
</dbReference>
<dbReference type="InterPro" id="IPR000700">
    <property type="entry name" value="PAS-assoc_C"/>
</dbReference>
<dbReference type="CDD" id="cd01948">
    <property type="entry name" value="EAL"/>
    <property type="match status" value="1"/>
</dbReference>
<dbReference type="InterPro" id="IPR035919">
    <property type="entry name" value="EAL_sf"/>
</dbReference>
<evidence type="ECO:0000313" key="6">
    <source>
        <dbReference type="Proteomes" id="UP000290649"/>
    </source>
</evidence>
<protein>
    <submittedName>
        <fullName evidence="5">Bifunctional diguanylate cyclase/phosphodiesterase</fullName>
    </submittedName>
</protein>
<dbReference type="PROSITE" id="PS50112">
    <property type="entry name" value="PAS"/>
    <property type="match status" value="2"/>
</dbReference>
<keyword evidence="6" id="KW-1185">Reference proteome</keyword>
<dbReference type="SMART" id="SM00052">
    <property type="entry name" value="EAL"/>
    <property type="match status" value="1"/>
</dbReference>
<dbReference type="InterPro" id="IPR000014">
    <property type="entry name" value="PAS"/>
</dbReference>
<dbReference type="RefSeq" id="WP_129080123.1">
    <property type="nucleotide sequence ID" value="NZ_QOUX01000047.1"/>
</dbReference>
<dbReference type="InterPro" id="IPR052155">
    <property type="entry name" value="Biofilm_reg_signaling"/>
</dbReference>
<organism evidence="5 6">
    <name type="scientific">Anaerobacillus alkaliphilus</name>
    <dbReference type="NCBI Taxonomy" id="1548597"/>
    <lineage>
        <taxon>Bacteria</taxon>
        <taxon>Bacillati</taxon>
        <taxon>Bacillota</taxon>
        <taxon>Bacilli</taxon>
        <taxon>Bacillales</taxon>
        <taxon>Bacillaceae</taxon>
        <taxon>Anaerobacillus</taxon>
    </lineage>
</organism>
<dbReference type="Pfam" id="PF00563">
    <property type="entry name" value="EAL"/>
    <property type="match status" value="1"/>
</dbReference>
<dbReference type="InterPro" id="IPR000160">
    <property type="entry name" value="GGDEF_dom"/>
</dbReference>
<comment type="caution">
    <text evidence="5">The sequence shown here is derived from an EMBL/GenBank/DDBJ whole genome shotgun (WGS) entry which is preliminary data.</text>
</comment>
<dbReference type="SMART" id="SM00267">
    <property type="entry name" value="GGDEF"/>
    <property type="match status" value="1"/>
</dbReference>
<dbReference type="Gene3D" id="3.30.450.20">
    <property type="entry name" value="PAS domain"/>
    <property type="match status" value="3"/>
</dbReference>
<dbReference type="OrthoDB" id="9759607at2"/>
<dbReference type="Pfam" id="PF13426">
    <property type="entry name" value="PAS_9"/>
    <property type="match status" value="2"/>
</dbReference>
<dbReference type="InterPro" id="IPR001633">
    <property type="entry name" value="EAL_dom"/>
</dbReference>
<gene>
    <name evidence="5" type="ORF">DS745_20580</name>
</gene>
<dbReference type="AlphaFoldDB" id="A0A4Q0VMW9"/>
<dbReference type="InterPro" id="IPR043128">
    <property type="entry name" value="Rev_trsase/Diguanyl_cyclase"/>
</dbReference>
<name>A0A4Q0VMW9_9BACI</name>
<feature type="domain" description="EAL" evidence="3">
    <location>
        <begin position="552"/>
        <end position="803"/>
    </location>
</feature>
<evidence type="ECO:0000259" key="3">
    <source>
        <dbReference type="PROSITE" id="PS50883"/>
    </source>
</evidence>